<proteinExistence type="predicted"/>
<keyword evidence="1" id="KW-0547">Nucleotide-binding</keyword>
<evidence type="ECO:0000313" key="4">
    <source>
        <dbReference type="EMBL" id="GAA3530607.1"/>
    </source>
</evidence>
<dbReference type="Pfam" id="PF00196">
    <property type="entry name" value="GerE"/>
    <property type="match status" value="1"/>
</dbReference>
<sequence>MSSNPAGVAPYGSLSDVLVGRRAELALLRTAIAAAPSLALIEGEAGIGKSRLVGELFATPELAGTRRLVGQCEQLQEPLPLSPLLDAFRMAGDELARARPANPVTGALAPLLPEIAGHLPPPLPPLHDQRAERHRVFRAAVALLEHLSPLVLVLEDVHWADGGTHDFLAFLAAHQPRDLSVILTVRTESGLLPIREAFARAPSGPARVVTLTPLTRPEADELARRILQTDLPGTFAALLYEKTGGIPFVVEELLRTLLERLPANEIPGRPDVLTGLAVPTVLRDVVLQRLSSLDDPVREILEAAAVIGMTPDDRILSEVTERDPAEVAKALGRAQAAGLLHEEDGGCRFRHALARQIVYESVAVSGRRWLHLKTARALESAAGPKPVARLAHHYRLAGRTADFVGHAEAAADTALFHGNDATAARFLLQALEIGELSGEVRVRLAVKLGRSAVDGLAHAEAVPILERLLATEPLPARLRGELRFALGRLLRQQGEARAGYLQIESAVGDLGDRPALLGRALAVLAAPETIVDRHVSEHAARCDEAEAVARRSGDPDIGVAVRIARASLLLEQGDPASWRLIDELLRDDGLRDAPREHARACLNWAQAALHVGRLDRAESLLAEGRQVADQAEYLRVAEVVELVTAVVDRAAGRWDGLEPRIRRLSGAAATFATFAAASLDSRLLRGSLLAATGPAEEAVACLGEVIAIASRVGAVWPLLSARVTLARLLLTLDDAAGAVEHATAALVLVRAKGNWVWGAETVLTLIDALTTSGALHLSTAPDTAAGTVPDTGLDAAALVAELGAGIDGADAPVAQAALLSARALLARSRGELPEADRLLDVARATLQDAGLRYEEAVAAERLGRWRCADGPAAGGPLLESALRLYGSMGADRDLARVSRIMRQNGVPIPYPWRGGRPSHGQTLSSREREVALLAAAGKTNQEIATALFLSRRTVESHIASALRKLGLPSRKELRGLTTLP</sequence>
<dbReference type="Gene3D" id="1.10.10.10">
    <property type="entry name" value="Winged helix-like DNA-binding domain superfamily/Winged helix DNA-binding domain"/>
    <property type="match status" value="1"/>
</dbReference>
<comment type="caution">
    <text evidence="4">The sequence shown here is derived from an EMBL/GenBank/DDBJ whole genome shotgun (WGS) entry which is preliminary data.</text>
</comment>
<evidence type="ECO:0000313" key="5">
    <source>
        <dbReference type="Proteomes" id="UP001500630"/>
    </source>
</evidence>
<dbReference type="PANTHER" id="PTHR16305">
    <property type="entry name" value="TESTICULAR SOLUBLE ADENYLYL CYCLASE"/>
    <property type="match status" value="1"/>
</dbReference>
<dbReference type="PROSITE" id="PS00622">
    <property type="entry name" value="HTH_LUXR_1"/>
    <property type="match status" value="1"/>
</dbReference>
<reference evidence="5" key="1">
    <citation type="journal article" date="2019" name="Int. J. Syst. Evol. Microbiol.">
        <title>The Global Catalogue of Microorganisms (GCM) 10K type strain sequencing project: providing services to taxonomists for standard genome sequencing and annotation.</title>
        <authorList>
            <consortium name="The Broad Institute Genomics Platform"/>
            <consortium name="The Broad Institute Genome Sequencing Center for Infectious Disease"/>
            <person name="Wu L."/>
            <person name="Ma J."/>
        </authorList>
    </citation>
    <scope>NUCLEOTIDE SEQUENCE [LARGE SCALE GENOMIC DNA]</scope>
    <source>
        <strain evidence="5">JCM 17326</strain>
    </source>
</reference>
<dbReference type="InterPro" id="IPR000792">
    <property type="entry name" value="Tscrpt_reg_LuxR_C"/>
</dbReference>
<dbReference type="InterPro" id="IPR016032">
    <property type="entry name" value="Sig_transdc_resp-reg_C-effctor"/>
</dbReference>
<dbReference type="PANTHER" id="PTHR16305:SF35">
    <property type="entry name" value="TRANSCRIPTIONAL ACTIVATOR DOMAIN"/>
    <property type="match status" value="1"/>
</dbReference>
<dbReference type="SUPFAM" id="SSF52540">
    <property type="entry name" value="P-loop containing nucleoside triphosphate hydrolases"/>
    <property type="match status" value="1"/>
</dbReference>
<evidence type="ECO:0000259" key="3">
    <source>
        <dbReference type="PROSITE" id="PS50043"/>
    </source>
</evidence>
<evidence type="ECO:0000256" key="1">
    <source>
        <dbReference type="ARBA" id="ARBA00022741"/>
    </source>
</evidence>
<dbReference type="CDD" id="cd06170">
    <property type="entry name" value="LuxR_C_like"/>
    <property type="match status" value="1"/>
</dbReference>
<feature type="domain" description="HTH luxR-type" evidence="3">
    <location>
        <begin position="916"/>
        <end position="980"/>
    </location>
</feature>
<dbReference type="InterPro" id="IPR011990">
    <property type="entry name" value="TPR-like_helical_dom_sf"/>
</dbReference>
<dbReference type="InterPro" id="IPR027417">
    <property type="entry name" value="P-loop_NTPase"/>
</dbReference>
<dbReference type="InterPro" id="IPR041664">
    <property type="entry name" value="AAA_16"/>
</dbReference>
<organism evidence="4 5">
    <name type="scientific">Nonomuraea rosea</name>
    <dbReference type="NCBI Taxonomy" id="638574"/>
    <lineage>
        <taxon>Bacteria</taxon>
        <taxon>Bacillati</taxon>
        <taxon>Actinomycetota</taxon>
        <taxon>Actinomycetes</taxon>
        <taxon>Streptosporangiales</taxon>
        <taxon>Streptosporangiaceae</taxon>
        <taxon>Nonomuraea</taxon>
    </lineage>
</organism>
<gene>
    <name evidence="4" type="ORF">GCM10022419_007020</name>
</gene>
<name>A0ABP6V8M6_9ACTN</name>
<dbReference type="SUPFAM" id="SSF46894">
    <property type="entry name" value="C-terminal effector domain of the bipartite response regulators"/>
    <property type="match status" value="1"/>
</dbReference>
<accession>A0ABP6V8M6</accession>
<evidence type="ECO:0000256" key="2">
    <source>
        <dbReference type="ARBA" id="ARBA00022840"/>
    </source>
</evidence>
<dbReference type="Proteomes" id="UP001500630">
    <property type="component" value="Unassembled WGS sequence"/>
</dbReference>
<dbReference type="RefSeq" id="WP_345558509.1">
    <property type="nucleotide sequence ID" value="NZ_BAABDQ010000001.1"/>
</dbReference>
<dbReference type="PRINTS" id="PR00038">
    <property type="entry name" value="HTHLUXR"/>
</dbReference>
<dbReference type="SMART" id="SM00421">
    <property type="entry name" value="HTH_LUXR"/>
    <property type="match status" value="1"/>
</dbReference>
<dbReference type="Gene3D" id="1.25.40.10">
    <property type="entry name" value="Tetratricopeptide repeat domain"/>
    <property type="match status" value="1"/>
</dbReference>
<dbReference type="InterPro" id="IPR036388">
    <property type="entry name" value="WH-like_DNA-bd_sf"/>
</dbReference>
<keyword evidence="5" id="KW-1185">Reference proteome</keyword>
<dbReference type="PROSITE" id="PS50043">
    <property type="entry name" value="HTH_LUXR_2"/>
    <property type="match status" value="1"/>
</dbReference>
<dbReference type="Pfam" id="PF13191">
    <property type="entry name" value="AAA_16"/>
    <property type="match status" value="1"/>
</dbReference>
<dbReference type="EMBL" id="BAABDQ010000001">
    <property type="protein sequence ID" value="GAA3530607.1"/>
    <property type="molecule type" value="Genomic_DNA"/>
</dbReference>
<protein>
    <submittedName>
        <fullName evidence="4">LuxR family transcriptional regulator</fullName>
    </submittedName>
</protein>
<keyword evidence="2" id="KW-0067">ATP-binding</keyword>